<dbReference type="InterPro" id="IPR036770">
    <property type="entry name" value="Ankyrin_rpt-contain_sf"/>
</dbReference>
<evidence type="ECO:0000256" key="3">
    <source>
        <dbReference type="PROSITE-ProRule" id="PRU00023"/>
    </source>
</evidence>
<dbReference type="Proteomes" id="UP001378592">
    <property type="component" value="Unassembled WGS sequence"/>
</dbReference>
<name>A0AAN9Z6C1_9ORTH</name>
<dbReference type="EMBL" id="JAZDUA010000066">
    <property type="protein sequence ID" value="KAK7869893.1"/>
    <property type="molecule type" value="Genomic_DNA"/>
</dbReference>
<evidence type="ECO:0000256" key="1">
    <source>
        <dbReference type="ARBA" id="ARBA00022737"/>
    </source>
</evidence>
<sequence>MVAALHGAEGSGQRSLLDVPLHAQMAAEAYATQAARALGTGVSLLPQTGISVYLLYRRFVERKRDLYERRFGLNDANSANLPSADNFEVVHQNCAMLVLVSDGTFSTVDPSPFRDYLHKNRQNLIKEKTGILWLGEGKDDMLHFLHYTFIEYFAARWLLENQEKGTEVAKEVWLRLLNRDVGVGVRHILEHMLSDGLPLHRAALEGSQGALEAALQAGGDPDESDRFGRTALVQAASLGRADAVGALLAKGCDPGRRDALLGWTALRYASACGHLEAAERLLQAGADPEHFVTHVDIRDLVFKASERGYPAIMKIILKKKRSYTNARFERRKTPIMIAAENGHTKTVQILLKCGADVTKKDVFNRQPIHFAFSGRQIEIAKLLLEKKADPNAVDEVGETPLMKAARAGDARFTELLLEHGADVSRRDENHWTALHYAYKWRHHHITKILLESKASANAESKRGKIPLMIAVWEGDAQSTVLLLEHGADVSQRDENLWTALHYATRSGHHQIMKLLLENKADPNAVDKWKKTPLMVAARDGDAQSTELLLEHGADVSQKDENHWTALHYEKRSSPDYEAPPRKQSRS</sequence>
<dbReference type="PRINTS" id="PR01415">
    <property type="entry name" value="ANKYRIN"/>
</dbReference>
<keyword evidence="1" id="KW-0677">Repeat</keyword>
<evidence type="ECO:0000256" key="2">
    <source>
        <dbReference type="ARBA" id="ARBA00023043"/>
    </source>
</evidence>
<feature type="repeat" description="ANK" evidence="3">
    <location>
        <begin position="462"/>
        <end position="494"/>
    </location>
</feature>
<keyword evidence="2 3" id="KW-0040">ANK repeat</keyword>
<feature type="repeat" description="ANK" evidence="3">
    <location>
        <begin position="227"/>
        <end position="259"/>
    </location>
</feature>
<dbReference type="InterPro" id="IPR050889">
    <property type="entry name" value="Dendritic_Spine_Reg/Scaffold"/>
</dbReference>
<accession>A0AAN9Z6C1</accession>
<dbReference type="PANTHER" id="PTHR24166:SF48">
    <property type="entry name" value="PROTEIN VAPYRIN"/>
    <property type="match status" value="1"/>
</dbReference>
<feature type="repeat" description="ANK" evidence="3">
    <location>
        <begin position="261"/>
        <end position="287"/>
    </location>
</feature>
<feature type="repeat" description="ANK" evidence="3">
    <location>
        <begin position="396"/>
        <end position="428"/>
    </location>
</feature>
<dbReference type="Pfam" id="PF13637">
    <property type="entry name" value="Ank_4"/>
    <property type="match status" value="1"/>
</dbReference>
<dbReference type="Pfam" id="PF12796">
    <property type="entry name" value="Ank_2"/>
    <property type="match status" value="3"/>
</dbReference>
<feature type="repeat" description="ANK" evidence="3">
    <location>
        <begin position="495"/>
        <end position="527"/>
    </location>
</feature>
<dbReference type="PANTHER" id="PTHR24166">
    <property type="entry name" value="ROLLING PEBBLES, ISOFORM B"/>
    <property type="match status" value="1"/>
</dbReference>
<feature type="repeat" description="ANK" evidence="3">
    <location>
        <begin position="330"/>
        <end position="362"/>
    </location>
</feature>
<dbReference type="Gene3D" id="1.25.40.20">
    <property type="entry name" value="Ankyrin repeat-containing domain"/>
    <property type="match status" value="4"/>
</dbReference>
<dbReference type="PROSITE" id="PS50297">
    <property type="entry name" value="ANK_REP_REGION"/>
    <property type="match status" value="7"/>
</dbReference>
<evidence type="ECO:0000313" key="4">
    <source>
        <dbReference type="EMBL" id="KAK7869893.1"/>
    </source>
</evidence>
<feature type="repeat" description="ANK" evidence="3">
    <location>
        <begin position="429"/>
        <end position="461"/>
    </location>
</feature>
<organism evidence="4 5">
    <name type="scientific">Gryllus longicercus</name>
    <dbReference type="NCBI Taxonomy" id="2509291"/>
    <lineage>
        <taxon>Eukaryota</taxon>
        <taxon>Metazoa</taxon>
        <taxon>Ecdysozoa</taxon>
        <taxon>Arthropoda</taxon>
        <taxon>Hexapoda</taxon>
        <taxon>Insecta</taxon>
        <taxon>Pterygota</taxon>
        <taxon>Neoptera</taxon>
        <taxon>Polyneoptera</taxon>
        <taxon>Orthoptera</taxon>
        <taxon>Ensifera</taxon>
        <taxon>Gryllidea</taxon>
        <taxon>Grylloidea</taxon>
        <taxon>Gryllidae</taxon>
        <taxon>Gryllinae</taxon>
        <taxon>Gryllus</taxon>
    </lineage>
</organism>
<reference evidence="4 5" key="1">
    <citation type="submission" date="2024-03" db="EMBL/GenBank/DDBJ databases">
        <title>The genome assembly and annotation of the cricket Gryllus longicercus Weissman &amp; Gray.</title>
        <authorList>
            <person name="Szrajer S."/>
            <person name="Gray D."/>
            <person name="Ylla G."/>
        </authorList>
    </citation>
    <scope>NUCLEOTIDE SEQUENCE [LARGE SCALE GENOMIC DNA]</scope>
    <source>
        <strain evidence="4">DAG 2021-001</strain>
        <tissue evidence="4">Whole body minus gut</tissue>
    </source>
</reference>
<gene>
    <name evidence="4" type="ORF">R5R35_013692</name>
</gene>
<dbReference type="InterPro" id="IPR002110">
    <property type="entry name" value="Ankyrin_rpt"/>
</dbReference>
<keyword evidence="5" id="KW-1185">Reference proteome</keyword>
<protein>
    <submittedName>
        <fullName evidence="4">Uncharacterized protein</fullName>
    </submittedName>
</protein>
<dbReference type="SMART" id="SM00248">
    <property type="entry name" value="ANK"/>
    <property type="match status" value="11"/>
</dbReference>
<feature type="repeat" description="ANK" evidence="3">
    <location>
        <begin position="363"/>
        <end position="395"/>
    </location>
</feature>
<evidence type="ECO:0000313" key="5">
    <source>
        <dbReference type="Proteomes" id="UP001378592"/>
    </source>
</evidence>
<dbReference type="Pfam" id="PF00023">
    <property type="entry name" value="Ank"/>
    <property type="match status" value="1"/>
</dbReference>
<proteinExistence type="predicted"/>
<dbReference type="AlphaFoldDB" id="A0AAN9Z6C1"/>
<feature type="repeat" description="ANK" evidence="3">
    <location>
        <begin position="528"/>
        <end position="560"/>
    </location>
</feature>
<dbReference type="PROSITE" id="PS50088">
    <property type="entry name" value="ANK_REPEAT"/>
    <property type="match status" value="9"/>
</dbReference>
<comment type="caution">
    <text evidence="4">The sequence shown here is derived from an EMBL/GenBank/DDBJ whole genome shotgun (WGS) entry which is preliminary data.</text>
</comment>
<dbReference type="SUPFAM" id="SSF48403">
    <property type="entry name" value="Ankyrin repeat"/>
    <property type="match status" value="2"/>
</dbReference>